<dbReference type="Pfam" id="PF00486">
    <property type="entry name" value="Trans_reg_C"/>
    <property type="match status" value="1"/>
</dbReference>
<keyword evidence="5" id="KW-0804">Transcription</keyword>
<dbReference type="GO" id="GO:0000156">
    <property type="term" value="F:phosphorelay response regulator activity"/>
    <property type="evidence" value="ECO:0007669"/>
    <property type="project" value="TreeGrafter"/>
</dbReference>
<evidence type="ECO:0000259" key="8">
    <source>
        <dbReference type="PROSITE" id="PS51755"/>
    </source>
</evidence>
<reference evidence="9" key="1">
    <citation type="journal article" date="2014" name="Int. J. Syst. Evol. Microbiol.">
        <title>Complete genome sequence of Corynebacterium casei LMG S-19264T (=DSM 44701T), isolated from a smear-ripened cheese.</title>
        <authorList>
            <consortium name="US DOE Joint Genome Institute (JGI-PGF)"/>
            <person name="Walter F."/>
            <person name="Albersmeier A."/>
            <person name="Kalinowski J."/>
            <person name="Ruckert C."/>
        </authorList>
    </citation>
    <scope>NUCLEOTIDE SEQUENCE</scope>
    <source>
        <strain evidence="9">CGMCC 1.12785</strain>
    </source>
</reference>
<evidence type="ECO:0000256" key="4">
    <source>
        <dbReference type="ARBA" id="ARBA00023125"/>
    </source>
</evidence>
<dbReference type="PROSITE" id="PS51755">
    <property type="entry name" value="OMPR_PHOB"/>
    <property type="match status" value="1"/>
</dbReference>
<evidence type="ECO:0000256" key="1">
    <source>
        <dbReference type="ARBA" id="ARBA00022553"/>
    </source>
</evidence>
<dbReference type="AlphaFoldDB" id="A0A8J2TVM1"/>
<dbReference type="InterPro" id="IPR036388">
    <property type="entry name" value="WH-like_DNA-bd_sf"/>
</dbReference>
<dbReference type="PANTHER" id="PTHR48111:SF1">
    <property type="entry name" value="TWO-COMPONENT RESPONSE REGULATOR ORR33"/>
    <property type="match status" value="1"/>
</dbReference>
<accession>A0A8J2TVM1</accession>
<sequence length="259" mass="27489">MTSLPARPAHPRSASSTRRGGLRAPLTPVADAQNAPHTLAPGGVTPGPRAARGIILYVGLDEAKAAEDGTNLAAVAQELQRYANELASRAETQAVIALAPEGPGRDIDAVRAVVSGSPAATGKPAAAHGPVRSRIPTRVQAPALRPQQDPATGLLVDAPRREVHIDGTPVSLTHKEFDLLTYLISHEGETISRETLIEALWSDSPEGEAPTVRTIDVHIRRLRGRLGTYSSVVRTIRGGGYRYDAHPDVTFWKATARSV</sequence>
<dbReference type="Gene3D" id="1.10.10.10">
    <property type="entry name" value="Winged helix-like DNA-binding domain superfamily/Winged helix DNA-binding domain"/>
    <property type="match status" value="1"/>
</dbReference>
<dbReference type="EMBL" id="BMFY01000002">
    <property type="protein sequence ID" value="GGA04506.1"/>
    <property type="molecule type" value="Genomic_DNA"/>
</dbReference>
<dbReference type="InterPro" id="IPR039420">
    <property type="entry name" value="WalR-like"/>
</dbReference>
<dbReference type="GO" id="GO:0000976">
    <property type="term" value="F:transcription cis-regulatory region binding"/>
    <property type="evidence" value="ECO:0007669"/>
    <property type="project" value="TreeGrafter"/>
</dbReference>
<feature type="DNA-binding region" description="OmpR/PhoB-type" evidence="6">
    <location>
        <begin position="141"/>
        <end position="245"/>
    </location>
</feature>
<dbReference type="InterPro" id="IPR001867">
    <property type="entry name" value="OmpR/PhoB-type_DNA-bd"/>
</dbReference>
<evidence type="ECO:0000256" key="2">
    <source>
        <dbReference type="ARBA" id="ARBA00023012"/>
    </source>
</evidence>
<evidence type="ECO:0000256" key="5">
    <source>
        <dbReference type="ARBA" id="ARBA00023163"/>
    </source>
</evidence>
<keyword evidence="2" id="KW-0902">Two-component regulatory system</keyword>
<evidence type="ECO:0000313" key="9">
    <source>
        <dbReference type="EMBL" id="GGA04506.1"/>
    </source>
</evidence>
<evidence type="ECO:0000256" key="3">
    <source>
        <dbReference type="ARBA" id="ARBA00023015"/>
    </source>
</evidence>
<feature type="domain" description="OmpR/PhoB-type" evidence="8">
    <location>
        <begin position="141"/>
        <end position="245"/>
    </location>
</feature>
<dbReference type="SUPFAM" id="SSF46894">
    <property type="entry name" value="C-terminal effector domain of the bipartite response regulators"/>
    <property type="match status" value="1"/>
</dbReference>
<proteinExistence type="predicted"/>
<organism evidence="9 10">
    <name type="scientific">Sediminivirga luteola</name>
    <dbReference type="NCBI Taxonomy" id="1774748"/>
    <lineage>
        <taxon>Bacteria</taxon>
        <taxon>Bacillati</taxon>
        <taxon>Actinomycetota</taxon>
        <taxon>Actinomycetes</taxon>
        <taxon>Micrococcales</taxon>
        <taxon>Brevibacteriaceae</taxon>
        <taxon>Sediminivirga</taxon>
    </lineage>
</organism>
<keyword evidence="1" id="KW-0597">Phosphoprotein</keyword>
<reference evidence="9" key="2">
    <citation type="submission" date="2020-09" db="EMBL/GenBank/DDBJ databases">
        <authorList>
            <person name="Sun Q."/>
            <person name="Zhou Y."/>
        </authorList>
    </citation>
    <scope>NUCLEOTIDE SEQUENCE</scope>
    <source>
        <strain evidence="9">CGMCC 1.12785</strain>
    </source>
</reference>
<evidence type="ECO:0000256" key="6">
    <source>
        <dbReference type="PROSITE-ProRule" id="PRU01091"/>
    </source>
</evidence>
<dbReference type="CDD" id="cd00383">
    <property type="entry name" value="trans_reg_C"/>
    <property type="match status" value="1"/>
</dbReference>
<dbReference type="Proteomes" id="UP000616114">
    <property type="component" value="Unassembled WGS sequence"/>
</dbReference>
<evidence type="ECO:0000313" key="10">
    <source>
        <dbReference type="Proteomes" id="UP000616114"/>
    </source>
</evidence>
<evidence type="ECO:0000256" key="7">
    <source>
        <dbReference type="SAM" id="MobiDB-lite"/>
    </source>
</evidence>
<keyword evidence="3" id="KW-0805">Transcription regulation</keyword>
<dbReference type="SMART" id="SM00862">
    <property type="entry name" value="Trans_reg_C"/>
    <property type="match status" value="1"/>
</dbReference>
<protein>
    <submittedName>
        <fullName evidence="9">Transcriptional regulator</fullName>
    </submittedName>
</protein>
<dbReference type="RefSeq" id="WP_188549238.1">
    <property type="nucleotide sequence ID" value="NZ_BMFY01000002.1"/>
</dbReference>
<dbReference type="InterPro" id="IPR016032">
    <property type="entry name" value="Sig_transdc_resp-reg_C-effctor"/>
</dbReference>
<comment type="caution">
    <text evidence="9">The sequence shown here is derived from an EMBL/GenBank/DDBJ whole genome shotgun (WGS) entry which is preliminary data.</text>
</comment>
<keyword evidence="10" id="KW-1185">Reference proteome</keyword>
<gene>
    <name evidence="9" type="ORF">GCM10011333_03700</name>
</gene>
<name>A0A8J2TVM1_9MICO</name>
<dbReference type="GO" id="GO:0006355">
    <property type="term" value="P:regulation of DNA-templated transcription"/>
    <property type="evidence" value="ECO:0007669"/>
    <property type="project" value="InterPro"/>
</dbReference>
<keyword evidence="4 6" id="KW-0238">DNA-binding</keyword>
<dbReference type="PANTHER" id="PTHR48111">
    <property type="entry name" value="REGULATOR OF RPOS"/>
    <property type="match status" value="1"/>
</dbReference>
<dbReference type="GO" id="GO:0005829">
    <property type="term" value="C:cytosol"/>
    <property type="evidence" value="ECO:0007669"/>
    <property type="project" value="TreeGrafter"/>
</dbReference>
<dbReference type="GO" id="GO:0032993">
    <property type="term" value="C:protein-DNA complex"/>
    <property type="evidence" value="ECO:0007669"/>
    <property type="project" value="TreeGrafter"/>
</dbReference>
<feature type="region of interest" description="Disordered" evidence="7">
    <location>
        <begin position="1"/>
        <end position="46"/>
    </location>
</feature>